<feature type="compositionally biased region" description="Low complexity" evidence="5">
    <location>
        <begin position="392"/>
        <end position="427"/>
    </location>
</feature>
<sequence>MSVPASHGPYRSNANAAQSKVPNDADADEHRFFSDLFCLDWLPSHRLWFATQFDSVDAARIEKDLQPNITLFFTKALEYYQHSAFEDPRKLNALQVRSLFVSSYAAHPLPQTMVLLSRTVIAKLKVSTKITYALCGSVHSDKTMSDLVAAIDNTLKYPEAPSATIHRTLHLTLLFVCGVNQGAIGAFFQRRDLFNSLIRIISSPATTGFTYEATLLIGVLSNYHKAQAQNLNRYLRRVRDFVETDVMKKIILITSTAMEKCITEYHHRHPTKSISNTIMSILPFSNNDDDSNSSRELYGDLPVNVTAILLPFFEFINANSIFSGLLCEGLLYNQPPSEPNAPLTLLSALSYIFTHASASERAQAYASLGLYTLSALVEADECAEILVKPTTSASGKSASSSIPQSPKSPTLQSNGTNTPSTPNSTAPVIDNRRIDICRQRKPQLPVPKAYRPLMESVLDCCTIYLRFNIPKPADKMEFSVENALIAVHIINRTLWHIQRLQVNLQYHWYEVWSTLSQTLEVLIKHWKAIPESPFKETLLNDLAFTLVSVIRLGHSYLPNASSYHYLLLPVVRMTALTQSNLDALPKSQALTALHVTHTDLKNTLPPAALRSDPLAVRAFLSQSTNEVLNRIERDVVCEAVGEEPVKTVQKFDSSLADSLKLGLEVVCSDSLSIVPI</sequence>
<reference evidence="7 8" key="1">
    <citation type="submission" date="2019-03" db="EMBL/GenBank/DDBJ databases">
        <title>Sequencing 23 genomes of Wallemia ichthyophaga.</title>
        <authorList>
            <person name="Gostincar C."/>
        </authorList>
    </citation>
    <scope>NUCLEOTIDE SEQUENCE [LARGE SCALE GENOMIC DNA]</scope>
    <source>
        <strain evidence="7 8">EXF-5753</strain>
    </source>
</reference>
<gene>
    <name evidence="7" type="ORF">E3P99_03688</name>
</gene>
<name>A0A4T0FDW3_9BASI</name>
<evidence type="ECO:0000256" key="5">
    <source>
        <dbReference type="SAM" id="MobiDB-lite"/>
    </source>
</evidence>
<dbReference type="SMART" id="SM01158">
    <property type="entry name" value="DUF1741"/>
    <property type="match status" value="1"/>
</dbReference>
<keyword evidence="8" id="KW-1185">Reference proteome</keyword>
<feature type="domain" description="Armadillo-like helical" evidence="6">
    <location>
        <begin position="447"/>
        <end position="643"/>
    </location>
</feature>
<dbReference type="PANTHER" id="PTHR13608">
    <property type="entry name" value="ARMADILLO-LIKE HELICAL DOMAIN-CONTAINING PROTEIN 3"/>
    <property type="match status" value="1"/>
</dbReference>
<evidence type="ECO:0000313" key="8">
    <source>
        <dbReference type="Proteomes" id="UP000310189"/>
    </source>
</evidence>
<evidence type="ECO:0000259" key="6">
    <source>
        <dbReference type="SMART" id="SM01158"/>
    </source>
</evidence>
<evidence type="ECO:0000313" key="7">
    <source>
        <dbReference type="EMBL" id="TIA86367.1"/>
    </source>
</evidence>
<dbReference type="GO" id="GO:0016020">
    <property type="term" value="C:membrane"/>
    <property type="evidence" value="ECO:0007669"/>
    <property type="project" value="UniProtKB-SubCell"/>
</dbReference>
<dbReference type="InterPro" id="IPR013636">
    <property type="entry name" value="ARMH3_C"/>
</dbReference>
<comment type="caution">
    <text evidence="7">The sequence shown here is derived from an EMBL/GenBank/DDBJ whole genome shotgun (WGS) entry which is preliminary data.</text>
</comment>
<dbReference type="Proteomes" id="UP000310189">
    <property type="component" value="Unassembled WGS sequence"/>
</dbReference>
<evidence type="ECO:0000256" key="2">
    <source>
        <dbReference type="ARBA" id="ARBA00022692"/>
    </source>
</evidence>
<keyword evidence="4" id="KW-0472">Membrane</keyword>
<evidence type="ECO:0000256" key="3">
    <source>
        <dbReference type="ARBA" id="ARBA00022989"/>
    </source>
</evidence>
<dbReference type="AlphaFoldDB" id="A0A4T0FDW3"/>
<keyword evidence="3" id="KW-1133">Transmembrane helix</keyword>
<proteinExistence type="predicted"/>
<dbReference type="GO" id="GO:0005829">
    <property type="term" value="C:cytosol"/>
    <property type="evidence" value="ECO:0007669"/>
    <property type="project" value="TreeGrafter"/>
</dbReference>
<accession>A0A4T0FDW3</accession>
<keyword evidence="2" id="KW-0812">Transmembrane</keyword>
<feature type="region of interest" description="Disordered" evidence="5">
    <location>
        <begin position="392"/>
        <end position="428"/>
    </location>
</feature>
<dbReference type="EMBL" id="SPNW01000082">
    <property type="protein sequence ID" value="TIA86367.1"/>
    <property type="molecule type" value="Genomic_DNA"/>
</dbReference>
<comment type="subcellular location">
    <subcellularLocation>
        <location evidence="1">Membrane</location>
    </subcellularLocation>
</comment>
<dbReference type="Pfam" id="PF08427">
    <property type="entry name" value="ARMH3_C"/>
    <property type="match status" value="1"/>
</dbReference>
<feature type="compositionally biased region" description="Polar residues" evidence="5">
    <location>
        <begin position="12"/>
        <end position="21"/>
    </location>
</feature>
<feature type="region of interest" description="Disordered" evidence="5">
    <location>
        <begin position="1"/>
        <end position="22"/>
    </location>
</feature>
<dbReference type="OrthoDB" id="2012278at2759"/>
<evidence type="ECO:0000256" key="4">
    <source>
        <dbReference type="ARBA" id="ARBA00023136"/>
    </source>
</evidence>
<evidence type="ECO:0000256" key="1">
    <source>
        <dbReference type="ARBA" id="ARBA00004370"/>
    </source>
</evidence>
<dbReference type="InterPro" id="IPR039868">
    <property type="entry name" value="ARMD3-like"/>
</dbReference>
<organism evidence="7 8">
    <name type="scientific">Wallemia hederae</name>
    <dbReference type="NCBI Taxonomy" id="1540922"/>
    <lineage>
        <taxon>Eukaryota</taxon>
        <taxon>Fungi</taxon>
        <taxon>Dikarya</taxon>
        <taxon>Basidiomycota</taxon>
        <taxon>Wallemiomycotina</taxon>
        <taxon>Wallemiomycetes</taxon>
        <taxon>Wallemiales</taxon>
        <taxon>Wallemiaceae</taxon>
        <taxon>Wallemia</taxon>
    </lineage>
</organism>
<protein>
    <recommendedName>
        <fullName evidence="6">Armadillo-like helical domain-containing protein</fullName>
    </recommendedName>
</protein>
<dbReference type="PANTHER" id="PTHR13608:SF3">
    <property type="entry name" value="ARMADILLO-LIKE HELICAL DOMAIN-CONTAINING PROTEIN 3"/>
    <property type="match status" value="1"/>
</dbReference>